<protein>
    <submittedName>
        <fullName evidence="4">Uncharacterized protein</fullName>
    </submittedName>
</protein>
<accession>A0A6A4DPE5</accession>
<dbReference type="EMBL" id="QXFU01001819">
    <property type="protein sequence ID" value="KAE8994975.1"/>
    <property type="molecule type" value="Genomic_DNA"/>
</dbReference>
<gene>
    <name evidence="3" type="ORF">PR001_g19580</name>
    <name evidence="2" type="ORF">PR002_g19757</name>
    <name evidence="4" type="ORF">PR003_g20592</name>
</gene>
<dbReference type="Proteomes" id="UP000429607">
    <property type="component" value="Unassembled WGS sequence"/>
</dbReference>
<dbReference type="Proteomes" id="UP000434957">
    <property type="component" value="Unassembled WGS sequence"/>
</dbReference>
<evidence type="ECO:0000313" key="7">
    <source>
        <dbReference type="Proteomes" id="UP000435112"/>
    </source>
</evidence>
<comment type="caution">
    <text evidence="4">The sequence shown here is derived from an EMBL/GenBank/DDBJ whole genome shotgun (WGS) entry which is preliminary data.</text>
</comment>
<proteinExistence type="predicted"/>
<keyword evidence="6" id="KW-1185">Reference proteome</keyword>
<sequence length="98" mass="10860">MSIAKMRSMFDEANKRRQRGWSGSQYSDSSRNTFDPAQSFSTQHSGDFDYESDTYKPPTDTEMLDRARAAHNNTDFAALAAGPGSGGPWQRVEAADAF</sequence>
<reference evidence="4 6" key="1">
    <citation type="submission" date="2018-08" db="EMBL/GenBank/DDBJ databases">
        <title>Genomic investigation of the strawberry pathogen Phytophthora fragariae indicates pathogenicity is determined by transcriptional variation in three key races.</title>
        <authorList>
            <person name="Adams T.M."/>
            <person name="Armitage A.D."/>
            <person name="Sobczyk M.K."/>
            <person name="Bates H.J."/>
            <person name="Dunwell J.M."/>
            <person name="Nellist C.F."/>
            <person name="Harrison R.J."/>
        </authorList>
    </citation>
    <scope>NUCLEOTIDE SEQUENCE [LARGE SCALE GENOMIC DNA]</scope>
    <source>
        <strain evidence="3 5">SCRP249</strain>
        <strain evidence="2 7">SCRP324</strain>
        <strain evidence="4 6">SCRP333</strain>
    </source>
</reference>
<feature type="region of interest" description="Disordered" evidence="1">
    <location>
        <begin position="1"/>
        <end position="62"/>
    </location>
</feature>
<evidence type="ECO:0000313" key="4">
    <source>
        <dbReference type="EMBL" id="KAE9309068.1"/>
    </source>
</evidence>
<name>A0A6A4DPE5_9STRA</name>
<evidence type="ECO:0000256" key="1">
    <source>
        <dbReference type="SAM" id="MobiDB-lite"/>
    </source>
</evidence>
<evidence type="ECO:0000313" key="5">
    <source>
        <dbReference type="Proteomes" id="UP000429607"/>
    </source>
</evidence>
<feature type="compositionally biased region" description="Polar residues" evidence="1">
    <location>
        <begin position="21"/>
        <end position="45"/>
    </location>
</feature>
<dbReference type="EMBL" id="QXFV01001836">
    <property type="protein sequence ID" value="KAE8997438.1"/>
    <property type="molecule type" value="Genomic_DNA"/>
</dbReference>
<evidence type="ECO:0000313" key="3">
    <source>
        <dbReference type="EMBL" id="KAE8997438.1"/>
    </source>
</evidence>
<evidence type="ECO:0000313" key="6">
    <source>
        <dbReference type="Proteomes" id="UP000434957"/>
    </source>
</evidence>
<dbReference type="EMBL" id="QXFT01001847">
    <property type="protein sequence ID" value="KAE9309068.1"/>
    <property type="molecule type" value="Genomic_DNA"/>
</dbReference>
<dbReference type="OrthoDB" id="10612111at2759"/>
<dbReference type="Proteomes" id="UP000435112">
    <property type="component" value="Unassembled WGS sequence"/>
</dbReference>
<evidence type="ECO:0000313" key="2">
    <source>
        <dbReference type="EMBL" id="KAE8994975.1"/>
    </source>
</evidence>
<organism evidence="4 6">
    <name type="scientific">Phytophthora rubi</name>
    <dbReference type="NCBI Taxonomy" id="129364"/>
    <lineage>
        <taxon>Eukaryota</taxon>
        <taxon>Sar</taxon>
        <taxon>Stramenopiles</taxon>
        <taxon>Oomycota</taxon>
        <taxon>Peronosporomycetes</taxon>
        <taxon>Peronosporales</taxon>
        <taxon>Peronosporaceae</taxon>
        <taxon>Phytophthora</taxon>
    </lineage>
</organism>
<dbReference type="AlphaFoldDB" id="A0A6A4DPE5"/>